<protein>
    <submittedName>
        <fullName evidence="2">GAF domain-containing protein</fullName>
    </submittedName>
</protein>
<dbReference type="SUPFAM" id="SSF55781">
    <property type="entry name" value="GAF domain-like"/>
    <property type="match status" value="1"/>
</dbReference>
<sequence>MPDPLVRPLSKITADLVRDADLTNTLPLIAQLGAQELDAAAPALVIPDLRGAVRVLPAGAERPGPLHILEAHTTNGPWTESMSTMEPNAVTIDGDDGRWPDLSRDALAAGYHAICAAPMILGTRSVGSFVLFYERPVEFDPDHRTTAQTLADLVTLSLCQDSDSARAELLAGRALTIFDDRVRYEHAIGMTAGRLDIDIQRATALLQAHADTHDLPLVVLSRSITSGTFDWTELDA</sequence>
<dbReference type="InterPro" id="IPR029016">
    <property type="entry name" value="GAF-like_dom_sf"/>
</dbReference>
<dbReference type="Pfam" id="PF01590">
    <property type="entry name" value="GAF"/>
    <property type="match status" value="1"/>
</dbReference>
<keyword evidence="3" id="KW-1185">Reference proteome</keyword>
<dbReference type="HOGENOM" id="CLU_074354_3_0_11"/>
<dbReference type="STRING" id="1415166.NONO_c49030"/>
<organism evidence="2 3">
    <name type="scientific">Nocardia nova SH22a</name>
    <dbReference type="NCBI Taxonomy" id="1415166"/>
    <lineage>
        <taxon>Bacteria</taxon>
        <taxon>Bacillati</taxon>
        <taxon>Actinomycetota</taxon>
        <taxon>Actinomycetes</taxon>
        <taxon>Mycobacteriales</taxon>
        <taxon>Nocardiaceae</taxon>
        <taxon>Nocardia</taxon>
    </lineage>
</organism>
<dbReference type="InterPro" id="IPR003018">
    <property type="entry name" value="GAF"/>
</dbReference>
<dbReference type="Proteomes" id="UP000019150">
    <property type="component" value="Chromosome"/>
</dbReference>
<name>W5TKB9_9NOCA</name>
<reference evidence="2 3" key="1">
    <citation type="journal article" date="2014" name="Appl. Environ. Microbiol.">
        <title>Insights into the Microbial Degradation of Rubber and Gutta-Percha by Analysis of the Complete Genome of Nocardia nova SH22a.</title>
        <authorList>
            <person name="Luo Q."/>
            <person name="Hiessl S."/>
            <person name="Poehlein A."/>
            <person name="Daniel R."/>
            <person name="Steinbuchel A."/>
        </authorList>
    </citation>
    <scope>NUCLEOTIDE SEQUENCE [LARGE SCALE GENOMIC DNA]</scope>
    <source>
        <strain evidence="2">SH22a</strain>
    </source>
</reference>
<proteinExistence type="predicted"/>
<dbReference type="EMBL" id="CP006850">
    <property type="protein sequence ID" value="AHH19687.1"/>
    <property type="molecule type" value="Genomic_DNA"/>
</dbReference>
<evidence type="ECO:0000313" key="3">
    <source>
        <dbReference type="Proteomes" id="UP000019150"/>
    </source>
</evidence>
<evidence type="ECO:0000313" key="2">
    <source>
        <dbReference type="EMBL" id="AHH19687.1"/>
    </source>
</evidence>
<dbReference type="OrthoDB" id="3683444at2"/>
<dbReference type="RefSeq" id="WP_025351079.1">
    <property type="nucleotide sequence ID" value="NZ_CP006850.1"/>
</dbReference>
<evidence type="ECO:0000259" key="1">
    <source>
        <dbReference type="Pfam" id="PF01590"/>
    </source>
</evidence>
<dbReference type="AlphaFoldDB" id="W5TKB9"/>
<accession>W5TKB9</accession>
<gene>
    <name evidence="2" type="ORF">NONO_c49030</name>
</gene>
<dbReference type="KEGG" id="nno:NONO_c49030"/>
<dbReference type="Gene3D" id="3.30.450.40">
    <property type="match status" value="1"/>
</dbReference>
<dbReference type="PATRIC" id="fig|1415166.3.peg.5054"/>
<feature type="domain" description="GAF" evidence="1">
    <location>
        <begin position="21"/>
        <end position="157"/>
    </location>
</feature>
<dbReference type="eggNOG" id="COG2203">
    <property type="taxonomic scope" value="Bacteria"/>
</dbReference>